<feature type="transmembrane region" description="Helical" evidence="7">
    <location>
        <begin position="306"/>
        <end position="326"/>
    </location>
</feature>
<organism evidence="8 9">
    <name type="scientific">Nitratireductor arenosus</name>
    <dbReference type="NCBI Taxonomy" id="2682096"/>
    <lineage>
        <taxon>Bacteria</taxon>
        <taxon>Pseudomonadati</taxon>
        <taxon>Pseudomonadota</taxon>
        <taxon>Alphaproteobacteria</taxon>
        <taxon>Hyphomicrobiales</taxon>
        <taxon>Phyllobacteriaceae</taxon>
        <taxon>Nitratireductor</taxon>
    </lineage>
</organism>
<feature type="transmembrane region" description="Helical" evidence="7">
    <location>
        <begin position="53"/>
        <end position="77"/>
    </location>
</feature>
<feature type="transmembrane region" description="Helical" evidence="7">
    <location>
        <begin position="332"/>
        <end position="355"/>
    </location>
</feature>
<evidence type="ECO:0000256" key="5">
    <source>
        <dbReference type="ARBA" id="ARBA00023136"/>
    </source>
</evidence>
<dbReference type="Proteomes" id="UP000463224">
    <property type="component" value="Unassembled WGS sequence"/>
</dbReference>
<dbReference type="GO" id="GO:0043190">
    <property type="term" value="C:ATP-binding cassette (ABC) transporter complex"/>
    <property type="evidence" value="ECO:0007669"/>
    <property type="project" value="TreeGrafter"/>
</dbReference>
<keyword evidence="5 7" id="KW-0472">Membrane</keyword>
<feature type="transmembrane region" description="Helical" evidence="7">
    <location>
        <begin position="12"/>
        <end position="33"/>
    </location>
</feature>
<feature type="transmembrane region" description="Helical" evidence="7">
    <location>
        <begin position="98"/>
        <end position="121"/>
    </location>
</feature>
<dbReference type="PANTHER" id="PTHR33529">
    <property type="entry name" value="SLR0882 PROTEIN-RELATED"/>
    <property type="match status" value="1"/>
</dbReference>
<dbReference type="AlphaFoldDB" id="A0A844QCU6"/>
<dbReference type="Pfam" id="PF03739">
    <property type="entry name" value="LptF_LptG"/>
    <property type="match status" value="1"/>
</dbReference>
<sequence>MNLVERYIFRRMFEFATIALAILTLVILTTQLLNHIGFLVESRQSFLTLVTLALMLVPTVLVAIAPFAFLVGAIVILDAMNADSELAVIEAAGAGPATYIRPVFLLAALTAALCFVVSVWVEPLANRKVRDIAATANADLVRAAVSAGEFKEIEDGLFISVDSFGAEGELLGVFIVDRRTSERTSYIHARSGQLAPVKGGGFLLLTNGEMQSDSEPGKLSSIRFQTLSLDLFTYRGRMGVNYSPRQYHTGDLLALDPASAEPGFPPDKVAKEINRRFTDWLYPLAFAPLLIVFGGGARSMRSRQRILLLGAALSGFLVRGVGYLALDGSGQSTLAAIFAYAIPIGAFALFSAFAFGDGRSLRFGRWRRLPASYSGGETAAPSAPRLSRRGVDQPVAAADGG</sequence>
<dbReference type="RefSeq" id="WP_156711717.1">
    <property type="nucleotide sequence ID" value="NZ_WPHG01000001.1"/>
</dbReference>
<evidence type="ECO:0000313" key="8">
    <source>
        <dbReference type="EMBL" id="MVA96817.1"/>
    </source>
</evidence>
<evidence type="ECO:0000256" key="6">
    <source>
        <dbReference type="SAM" id="MobiDB-lite"/>
    </source>
</evidence>
<feature type="transmembrane region" description="Helical" evidence="7">
    <location>
        <begin position="280"/>
        <end position="297"/>
    </location>
</feature>
<gene>
    <name evidence="8" type="ORF">GN330_06090</name>
</gene>
<protein>
    <submittedName>
        <fullName evidence="8">LptF/LptG family permease</fullName>
    </submittedName>
</protein>
<dbReference type="GO" id="GO:0015920">
    <property type="term" value="P:lipopolysaccharide transport"/>
    <property type="evidence" value="ECO:0007669"/>
    <property type="project" value="TreeGrafter"/>
</dbReference>
<keyword evidence="4 7" id="KW-1133">Transmembrane helix</keyword>
<comment type="subcellular location">
    <subcellularLocation>
        <location evidence="1">Cell membrane</location>
        <topology evidence="1">Multi-pass membrane protein</topology>
    </subcellularLocation>
</comment>
<proteinExistence type="predicted"/>
<dbReference type="InterPro" id="IPR005495">
    <property type="entry name" value="LptG/LptF_permease"/>
</dbReference>
<dbReference type="EMBL" id="WPHG01000001">
    <property type="protein sequence ID" value="MVA96817.1"/>
    <property type="molecule type" value="Genomic_DNA"/>
</dbReference>
<accession>A0A844QCU6</accession>
<evidence type="ECO:0000256" key="1">
    <source>
        <dbReference type="ARBA" id="ARBA00004651"/>
    </source>
</evidence>
<keyword evidence="9" id="KW-1185">Reference proteome</keyword>
<dbReference type="PANTHER" id="PTHR33529:SF6">
    <property type="entry name" value="YJGP_YJGQ FAMILY PERMEASE"/>
    <property type="match status" value="1"/>
</dbReference>
<evidence type="ECO:0000256" key="2">
    <source>
        <dbReference type="ARBA" id="ARBA00022475"/>
    </source>
</evidence>
<name>A0A844QCU6_9HYPH</name>
<reference evidence="8 9" key="1">
    <citation type="submission" date="2019-12" db="EMBL/GenBank/DDBJ databases">
        <title>Nitratireductor arenosus sp. nov., Isolated from sea sand, Jeju island, South Korea.</title>
        <authorList>
            <person name="Kim W."/>
        </authorList>
    </citation>
    <scope>NUCLEOTIDE SEQUENCE [LARGE SCALE GENOMIC DNA]</scope>
    <source>
        <strain evidence="8 9">CAU 1489</strain>
    </source>
</reference>
<keyword evidence="2" id="KW-1003">Cell membrane</keyword>
<evidence type="ECO:0000256" key="3">
    <source>
        <dbReference type="ARBA" id="ARBA00022692"/>
    </source>
</evidence>
<evidence type="ECO:0000313" key="9">
    <source>
        <dbReference type="Proteomes" id="UP000463224"/>
    </source>
</evidence>
<evidence type="ECO:0000256" key="4">
    <source>
        <dbReference type="ARBA" id="ARBA00022989"/>
    </source>
</evidence>
<feature type="region of interest" description="Disordered" evidence="6">
    <location>
        <begin position="374"/>
        <end position="401"/>
    </location>
</feature>
<comment type="caution">
    <text evidence="8">The sequence shown here is derived from an EMBL/GenBank/DDBJ whole genome shotgun (WGS) entry which is preliminary data.</text>
</comment>
<keyword evidence="3 7" id="KW-0812">Transmembrane</keyword>
<evidence type="ECO:0000256" key="7">
    <source>
        <dbReference type="SAM" id="Phobius"/>
    </source>
</evidence>